<dbReference type="Proteomes" id="UP000219813">
    <property type="component" value="Chromosome 14"/>
</dbReference>
<dbReference type="AlphaFoldDB" id="A0A1D3TDW1"/>
<protein>
    <submittedName>
        <fullName evidence="2">Uncharacterized protein</fullName>
    </submittedName>
</protein>
<sequence length="270" mass="32257">MTRENNSILNNTKLSYYNEYVTKRLIARNYVISNKSYKRKKIDKTKFFIKYFLFTHYLWILLYSNSNRSHYGVYDEAKGINATLILRPYRLLVTVDYVEIQEPEETNSEPNEKKKHEFKSENEIKEFRSNGEVSKDHMDNVEKSSNYNDKNDDTDLYRRNLDSLTGKTINVEINDDILKNKCSLLKFYMGDEANYTTDKDPFSKENIEKRKKRKIITIIEYFYRGIAFIAMIAFFACICFKAENYIIPLFFVAFVLSLLIFCKPNRRRFI</sequence>
<keyword evidence="1" id="KW-0812">Transmembrane</keyword>
<feature type="transmembrane region" description="Helical" evidence="1">
    <location>
        <begin position="221"/>
        <end position="239"/>
    </location>
</feature>
<feature type="transmembrane region" description="Helical" evidence="1">
    <location>
        <begin position="245"/>
        <end position="262"/>
    </location>
</feature>
<organism evidence="2 3">
    <name type="scientific">Plasmodium malariae</name>
    <dbReference type="NCBI Taxonomy" id="5858"/>
    <lineage>
        <taxon>Eukaryota</taxon>
        <taxon>Sar</taxon>
        <taxon>Alveolata</taxon>
        <taxon>Apicomplexa</taxon>
        <taxon>Aconoidasida</taxon>
        <taxon>Haemosporida</taxon>
        <taxon>Plasmodiidae</taxon>
        <taxon>Plasmodium</taxon>
        <taxon>Plasmodium (Plasmodium)</taxon>
    </lineage>
</organism>
<dbReference type="RefSeq" id="XP_028864070.1">
    <property type="nucleotide sequence ID" value="XM_029007708.1"/>
</dbReference>
<proteinExistence type="predicted"/>
<dbReference type="GeneID" id="39871476"/>
<keyword evidence="3" id="KW-1185">Reference proteome</keyword>
<name>A0A1D3TDW1_PLAMA</name>
<gene>
    <name evidence="2" type="primary">PmUG01_14016400</name>
    <name evidence="2" type="ORF">PMUG01_14016400</name>
</gene>
<evidence type="ECO:0000313" key="2">
    <source>
        <dbReference type="EMBL" id="SCP03111.1"/>
    </source>
</evidence>
<evidence type="ECO:0000256" key="1">
    <source>
        <dbReference type="SAM" id="Phobius"/>
    </source>
</evidence>
<keyword evidence="1" id="KW-1133">Transmembrane helix</keyword>
<dbReference type="KEGG" id="pmal:PMUG01_14016400"/>
<keyword evidence="1" id="KW-0472">Membrane</keyword>
<dbReference type="VEuPathDB" id="PlasmoDB:PmUG01_14016400"/>
<evidence type="ECO:0000313" key="3">
    <source>
        <dbReference type="Proteomes" id="UP000219813"/>
    </source>
</evidence>
<accession>A0A1D3TDW1</accession>
<reference evidence="2 3" key="1">
    <citation type="submission" date="2016-06" db="EMBL/GenBank/DDBJ databases">
        <authorList>
            <consortium name="Pathogen Informatics"/>
        </authorList>
    </citation>
    <scope>NUCLEOTIDE SEQUENCE [LARGE SCALE GENOMIC DNA]</scope>
</reference>
<dbReference type="EMBL" id="LT594635">
    <property type="protein sequence ID" value="SCP03111.1"/>
    <property type="molecule type" value="Genomic_DNA"/>
</dbReference>